<comment type="caution">
    <text evidence="1">The sequence shown here is derived from an EMBL/GenBank/DDBJ whole genome shotgun (WGS) entry which is preliminary data.</text>
</comment>
<proteinExistence type="predicted"/>
<organism evidence="1 2">
    <name type="scientific">Coptotermes formosanus</name>
    <name type="common">Formosan subterranean termite</name>
    <dbReference type="NCBI Taxonomy" id="36987"/>
    <lineage>
        <taxon>Eukaryota</taxon>
        <taxon>Metazoa</taxon>
        <taxon>Ecdysozoa</taxon>
        <taxon>Arthropoda</taxon>
        <taxon>Hexapoda</taxon>
        <taxon>Insecta</taxon>
        <taxon>Pterygota</taxon>
        <taxon>Neoptera</taxon>
        <taxon>Polyneoptera</taxon>
        <taxon>Dictyoptera</taxon>
        <taxon>Blattodea</taxon>
        <taxon>Blattoidea</taxon>
        <taxon>Termitoidae</taxon>
        <taxon>Rhinotermitidae</taxon>
        <taxon>Coptotermes</taxon>
    </lineage>
</organism>
<dbReference type="InParanoid" id="A0A6L2PBV3"/>
<dbReference type="Proteomes" id="UP000502823">
    <property type="component" value="Unassembled WGS sequence"/>
</dbReference>
<reference evidence="2" key="1">
    <citation type="submission" date="2020-01" db="EMBL/GenBank/DDBJ databases">
        <title>Draft genome sequence of the Termite Coptotermes fromosanus.</title>
        <authorList>
            <person name="Itakura S."/>
            <person name="Yosikawa Y."/>
            <person name="Umezawa K."/>
        </authorList>
    </citation>
    <scope>NUCLEOTIDE SEQUENCE [LARGE SCALE GENOMIC DNA]</scope>
</reference>
<dbReference type="SUPFAM" id="SSF50978">
    <property type="entry name" value="WD40 repeat-like"/>
    <property type="match status" value="1"/>
</dbReference>
<dbReference type="InterPro" id="IPR015943">
    <property type="entry name" value="WD40/YVTN_repeat-like_dom_sf"/>
</dbReference>
<dbReference type="OrthoDB" id="273771at2759"/>
<dbReference type="AlphaFoldDB" id="A0A6L2PBV3"/>
<dbReference type="Gene3D" id="2.130.10.10">
    <property type="entry name" value="YVTN repeat-like/Quinoprotein amine dehydrogenase"/>
    <property type="match status" value="1"/>
</dbReference>
<gene>
    <name evidence="1" type="ORF">Cfor_05469</name>
</gene>
<protein>
    <submittedName>
        <fullName evidence="1">Uncharacterized protein</fullName>
    </submittedName>
</protein>
<name>A0A6L2PBV3_COPFO</name>
<dbReference type="EMBL" id="BLKM01000184">
    <property type="protein sequence ID" value="GFG29954.1"/>
    <property type="molecule type" value="Genomic_DNA"/>
</dbReference>
<evidence type="ECO:0000313" key="2">
    <source>
        <dbReference type="Proteomes" id="UP000502823"/>
    </source>
</evidence>
<sequence>MVVRYLLLVVLLQWDPNRPNSLVTFLGHTQLVYSAMWSPHVPSCFASVSGNVIVMVGMCAVCIQEKDL</sequence>
<dbReference type="InterPro" id="IPR036322">
    <property type="entry name" value="WD40_repeat_dom_sf"/>
</dbReference>
<keyword evidence="2" id="KW-1185">Reference proteome</keyword>
<evidence type="ECO:0000313" key="1">
    <source>
        <dbReference type="EMBL" id="GFG29954.1"/>
    </source>
</evidence>
<accession>A0A6L2PBV3</accession>